<protein>
    <submittedName>
        <fullName evidence="3">Helix-turn-helix domain-containing protein</fullName>
    </submittedName>
</protein>
<proteinExistence type="predicted"/>
<dbReference type="EMBL" id="QSKW01000004">
    <property type="protein sequence ID" value="RHE99271.1"/>
    <property type="molecule type" value="Genomic_DNA"/>
</dbReference>
<dbReference type="Gene3D" id="1.10.260.40">
    <property type="entry name" value="lambda repressor-like DNA-binding domains"/>
    <property type="match status" value="1"/>
</dbReference>
<organism evidence="3 4">
    <name type="scientific">Roseburia inulinivorans</name>
    <dbReference type="NCBI Taxonomy" id="360807"/>
    <lineage>
        <taxon>Bacteria</taxon>
        <taxon>Bacillati</taxon>
        <taxon>Bacillota</taxon>
        <taxon>Clostridia</taxon>
        <taxon>Lachnospirales</taxon>
        <taxon>Lachnospiraceae</taxon>
        <taxon>Roseburia</taxon>
    </lineage>
</organism>
<name>A0A3R5WU58_9FIRM</name>
<feature type="domain" description="HTH cro/C1-type" evidence="2">
    <location>
        <begin position="7"/>
        <end position="61"/>
    </location>
</feature>
<dbReference type="RefSeq" id="WP_118585112.1">
    <property type="nucleotide sequence ID" value="NZ_CAKZTK010000002.1"/>
</dbReference>
<evidence type="ECO:0000259" key="2">
    <source>
        <dbReference type="PROSITE" id="PS50943"/>
    </source>
</evidence>
<dbReference type="GO" id="GO:0003677">
    <property type="term" value="F:DNA binding"/>
    <property type="evidence" value="ECO:0007669"/>
    <property type="project" value="UniProtKB-KW"/>
</dbReference>
<comment type="caution">
    <text evidence="3">The sequence shown here is derived from an EMBL/GenBank/DDBJ whole genome shotgun (WGS) entry which is preliminary data.</text>
</comment>
<dbReference type="Proteomes" id="UP000286271">
    <property type="component" value="Unassembled WGS sequence"/>
</dbReference>
<evidence type="ECO:0000313" key="4">
    <source>
        <dbReference type="Proteomes" id="UP000286271"/>
    </source>
</evidence>
<dbReference type="PANTHER" id="PTHR46558">
    <property type="entry name" value="TRACRIPTIONAL REGULATORY PROTEIN-RELATED-RELATED"/>
    <property type="match status" value="1"/>
</dbReference>
<dbReference type="CDD" id="cd00093">
    <property type="entry name" value="HTH_XRE"/>
    <property type="match status" value="1"/>
</dbReference>
<dbReference type="PANTHER" id="PTHR46558:SF11">
    <property type="entry name" value="HTH-TYPE TRANSCRIPTIONAL REGULATOR XRE"/>
    <property type="match status" value="1"/>
</dbReference>
<dbReference type="SMART" id="SM00530">
    <property type="entry name" value="HTH_XRE"/>
    <property type="match status" value="1"/>
</dbReference>
<dbReference type="PROSITE" id="PS50943">
    <property type="entry name" value="HTH_CROC1"/>
    <property type="match status" value="1"/>
</dbReference>
<sequence length="344" mass="40119">MQIGSVIRKYRKECGLTQEEMAKRLGVTTPAVNKWENGNTNPDIELLAPIARLLHISLDTLLSFQEKLTDMEIETLIRQMGDKLEKEGFEKTYEWAVQITKKYQNCNMLIWQIAVMLDAGRITGACGNPEQYDEQINAWYEMVLQDENEEIQYHAADSLFGFYLRKKEYVAAEKYLNYFSEHDPMKKIFRARLYKEQGKTEEAYKTIEEVLLSQSQTLGVTFSFLLSMALKEKDFDYGRVLAEKMGALAHTFEMGKYSECSTMLDVVYAEKNVEGTFQVVRQLLENVESIGDFSGSKLYRHLQFKKNARWNADELREKLLEGFHDETEFSYMKGYEPWEKLVSK</sequence>
<dbReference type="InterPro" id="IPR010982">
    <property type="entry name" value="Lambda_DNA-bd_dom_sf"/>
</dbReference>
<evidence type="ECO:0000256" key="1">
    <source>
        <dbReference type="ARBA" id="ARBA00023125"/>
    </source>
</evidence>
<gene>
    <name evidence="3" type="ORF">DW707_03700</name>
</gene>
<dbReference type="InterPro" id="IPR001387">
    <property type="entry name" value="Cro/C1-type_HTH"/>
</dbReference>
<dbReference type="AlphaFoldDB" id="A0A3R5WU58"/>
<dbReference type="Pfam" id="PF01381">
    <property type="entry name" value="HTH_3"/>
    <property type="match status" value="1"/>
</dbReference>
<keyword evidence="1" id="KW-0238">DNA-binding</keyword>
<dbReference type="SUPFAM" id="SSF47413">
    <property type="entry name" value="lambda repressor-like DNA-binding domains"/>
    <property type="match status" value="1"/>
</dbReference>
<evidence type="ECO:0000313" key="3">
    <source>
        <dbReference type="EMBL" id="RHE99271.1"/>
    </source>
</evidence>
<accession>A0A3R5WU58</accession>
<reference evidence="3 4" key="1">
    <citation type="submission" date="2018-08" db="EMBL/GenBank/DDBJ databases">
        <title>A genome reference for cultivated species of the human gut microbiota.</title>
        <authorList>
            <person name="Zou Y."/>
            <person name="Xue W."/>
            <person name="Luo G."/>
        </authorList>
    </citation>
    <scope>NUCLEOTIDE SEQUENCE [LARGE SCALE GENOMIC DNA]</scope>
    <source>
        <strain evidence="3 4">AM27-11</strain>
    </source>
</reference>